<feature type="compositionally biased region" description="Acidic residues" evidence="9">
    <location>
        <begin position="7"/>
        <end position="22"/>
    </location>
</feature>
<evidence type="ECO:0000256" key="4">
    <source>
        <dbReference type="ARBA" id="ARBA00022679"/>
    </source>
</evidence>
<evidence type="ECO:0000256" key="2">
    <source>
        <dbReference type="ARBA" id="ARBA00012438"/>
    </source>
</evidence>
<dbReference type="CDD" id="cd00075">
    <property type="entry name" value="HATPase"/>
    <property type="match status" value="1"/>
</dbReference>
<dbReference type="SUPFAM" id="SSF47384">
    <property type="entry name" value="Homodimeric domain of signal transducing histidine kinase"/>
    <property type="match status" value="1"/>
</dbReference>
<dbReference type="EC" id="2.7.13.3" evidence="2"/>
<sequence>MGQLEGDGLDDEPLFGPGDDADEAGGAFRIAEPWPVLVVDDDPQVHAMTEVLLRDFDFEGRPFEVISALSAASARSLLAARPDIPVALLDVVMETDDAGLRLVRTIREDLGNRRMRIVLRTGQPGQAPERDVVVAYDINDYKAKSELTAQRLYTTLVSALRAWRDIVTIERHRQGLERILAASASLFETRSMRALVEELVDQLSRVVDHGAGAVLACRMVDRGDGKARATVVSGSGRFARLVGRPVAGALTPELAALVVNAFETQESNFGADRCILAFRTREHGTTVFALERPEPYAEDDHRLLELFCNRVSIGFDNVCLYEDLIALNQSLERRVEQRTAELAANQAALVAAKERVERSLEAELNARERQRQFVTMVSHEFRTPLAIIDSAAQMLTMRAERVDPEALERLRVIRSSVQRLTGLIDSHMTDERIQAGTLSLQREPVDPAELLRSVAEPFRSAYPGCEFRLDLHGLPPVLKADGHLLGMLFGNLLNNALKYSDGDCTVTLRARVERDPVQRDPAAGDRLAVEVIDQGRGIPENELPLLFDRHFRGAGSSGVPGTGIGLHTVRQIVRMHGGSIAVESVVGKGSTFRVLLPMDG</sequence>
<evidence type="ECO:0000256" key="8">
    <source>
        <dbReference type="SAM" id="Coils"/>
    </source>
</evidence>
<evidence type="ECO:0000256" key="3">
    <source>
        <dbReference type="ARBA" id="ARBA00022553"/>
    </source>
</evidence>
<dbReference type="InterPro" id="IPR050736">
    <property type="entry name" value="Sensor_HK_Regulatory"/>
</dbReference>
<evidence type="ECO:0000313" key="12">
    <source>
        <dbReference type="EMBL" id="MBP2290890.1"/>
    </source>
</evidence>
<keyword evidence="5" id="KW-0418">Kinase</keyword>
<dbReference type="EMBL" id="JAGINP010000002">
    <property type="protein sequence ID" value="MBP2290890.1"/>
    <property type="molecule type" value="Genomic_DNA"/>
</dbReference>
<comment type="catalytic activity">
    <reaction evidence="1">
        <text>ATP + protein L-histidine = ADP + protein N-phospho-L-histidine.</text>
        <dbReference type="EC" id="2.7.13.3"/>
    </reaction>
</comment>
<evidence type="ECO:0000259" key="10">
    <source>
        <dbReference type="PROSITE" id="PS50109"/>
    </source>
</evidence>
<feature type="coiled-coil region" evidence="8">
    <location>
        <begin position="321"/>
        <end position="348"/>
    </location>
</feature>
<feature type="domain" description="Response regulatory" evidence="11">
    <location>
        <begin position="35"/>
        <end position="159"/>
    </location>
</feature>
<organism evidence="12 13">
    <name type="scientific">Azospirillum rugosum</name>
    <dbReference type="NCBI Taxonomy" id="416170"/>
    <lineage>
        <taxon>Bacteria</taxon>
        <taxon>Pseudomonadati</taxon>
        <taxon>Pseudomonadota</taxon>
        <taxon>Alphaproteobacteria</taxon>
        <taxon>Rhodospirillales</taxon>
        <taxon>Azospirillaceae</taxon>
        <taxon>Azospirillum</taxon>
    </lineage>
</organism>
<dbReference type="SMART" id="SM00388">
    <property type="entry name" value="HisKA"/>
    <property type="match status" value="1"/>
</dbReference>
<dbReference type="PANTHER" id="PTHR43711:SF1">
    <property type="entry name" value="HISTIDINE KINASE 1"/>
    <property type="match status" value="1"/>
</dbReference>
<reference evidence="12 13" key="1">
    <citation type="submission" date="2021-03" db="EMBL/GenBank/DDBJ databases">
        <title>Genomic Encyclopedia of Type Strains, Phase III (KMG-III): the genomes of soil and plant-associated and newly described type strains.</title>
        <authorList>
            <person name="Whitman W."/>
        </authorList>
    </citation>
    <scope>NUCLEOTIDE SEQUENCE [LARGE SCALE GENOMIC DNA]</scope>
    <source>
        <strain evidence="12 13">IMMIB AFH-6</strain>
    </source>
</reference>
<dbReference type="Gene3D" id="3.30.565.10">
    <property type="entry name" value="Histidine kinase-like ATPase, C-terminal domain"/>
    <property type="match status" value="1"/>
</dbReference>
<dbReference type="InterPro" id="IPR036890">
    <property type="entry name" value="HATPase_C_sf"/>
</dbReference>
<dbReference type="CDD" id="cd00082">
    <property type="entry name" value="HisKA"/>
    <property type="match status" value="1"/>
</dbReference>
<dbReference type="PRINTS" id="PR00344">
    <property type="entry name" value="BCTRLSENSOR"/>
</dbReference>
<dbReference type="InterPro" id="IPR001789">
    <property type="entry name" value="Sig_transdc_resp-reg_receiver"/>
</dbReference>
<keyword evidence="13" id="KW-1185">Reference proteome</keyword>
<dbReference type="InterPro" id="IPR003661">
    <property type="entry name" value="HisK_dim/P_dom"/>
</dbReference>
<accession>A0ABS4SHJ0</accession>
<keyword evidence="4" id="KW-0808">Transferase</keyword>
<feature type="region of interest" description="Disordered" evidence="9">
    <location>
        <begin position="1"/>
        <end position="22"/>
    </location>
</feature>
<dbReference type="PANTHER" id="PTHR43711">
    <property type="entry name" value="TWO-COMPONENT HISTIDINE KINASE"/>
    <property type="match status" value="1"/>
</dbReference>
<dbReference type="InterPro" id="IPR021800">
    <property type="entry name" value="DUF3369"/>
</dbReference>
<dbReference type="Proteomes" id="UP000781958">
    <property type="component" value="Unassembled WGS sequence"/>
</dbReference>
<dbReference type="InterPro" id="IPR003594">
    <property type="entry name" value="HATPase_dom"/>
</dbReference>
<evidence type="ECO:0000256" key="6">
    <source>
        <dbReference type="ARBA" id="ARBA00023012"/>
    </source>
</evidence>
<gene>
    <name evidence="12" type="ORF">J2851_000632</name>
</gene>
<feature type="domain" description="Histidine kinase" evidence="10">
    <location>
        <begin position="376"/>
        <end position="600"/>
    </location>
</feature>
<dbReference type="PROSITE" id="PS50110">
    <property type="entry name" value="RESPONSE_REGULATORY"/>
    <property type="match status" value="1"/>
</dbReference>
<dbReference type="Pfam" id="PF02518">
    <property type="entry name" value="HATPase_c"/>
    <property type="match status" value="1"/>
</dbReference>
<dbReference type="InterPro" id="IPR036097">
    <property type="entry name" value="HisK_dim/P_sf"/>
</dbReference>
<protein>
    <recommendedName>
        <fullName evidence="2">histidine kinase</fullName>
        <ecNumber evidence="2">2.7.13.3</ecNumber>
    </recommendedName>
</protein>
<dbReference type="InterPro" id="IPR005467">
    <property type="entry name" value="His_kinase_dom"/>
</dbReference>
<evidence type="ECO:0000313" key="13">
    <source>
        <dbReference type="Proteomes" id="UP000781958"/>
    </source>
</evidence>
<comment type="caution">
    <text evidence="12">The sequence shown here is derived from an EMBL/GenBank/DDBJ whole genome shotgun (WGS) entry which is preliminary data.</text>
</comment>
<dbReference type="InterPro" id="IPR004358">
    <property type="entry name" value="Sig_transdc_His_kin-like_C"/>
</dbReference>
<evidence type="ECO:0000256" key="1">
    <source>
        <dbReference type="ARBA" id="ARBA00000085"/>
    </source>
</evidence>
<keyword evidence="8" id="KW-0175">Coiled coil</keyword>
<dbReference type="Pfam" id="PF11849">
    <property type="entry name" value="DUF3369"/>
    <property type="match status" value="1"/>
</dbReference>
<dbReference type="SUPFAM" id="SSF52172">
    <property type="entry name" value="CheY-like"/>
    <property type="match status" value="1"/>
</dbReference>
<dbReference type="PROSITE" id="PS50109">
    <property type="entry name" value="HIS_KIN"/>
    <property type="match status" value="1"/>
</dbReference>
<name>A0ABS4SHJ0_9PROT</name>
<evidence type="ECO:0000256" key="5">
    <source>
        <dbReference type="ARBA" id="ARBA00022777"/>
    </source>
</evidence>
<dbReference type="RefSeq" id="WP_209763810.1">
    <property type="nucleotide sequence ID" value="NZ_JAGINP010000002.1"/>
</dbReference>
<dbReference type="Gene3D" id="1.10.287.130">
    <property type="match status" value="1"/>
</dbReference>
<evidence type="ECO:0000256" key="9">
    <source>
        <dbReference type="SAM" id="MobiDB-lite"/>
    </source>
</evidence>
<dbReference type="InterPro" id="IPR011006">
    <property type="entry name" value="CheY-like_superfamily"/>
</dbReference>
<feature type="modified residue" description="4-aspartylphosphate" evidence="7">
    <location>
        <position position="90"/>
    </location>
</feature>
<evidence type="ECO:0000256" key="7">
    <source>
        <dbReference type="PROSITE-ProRule" id="PRU00169"/>
    </source>
</evidence>
<dbReference type="Pfam" id="PF00512">
    <property type="entry name" value="HisKA"/>
    <property type="match status" value="1"/>
</dbReference>
<proteinExistence type="predicted"/>
<keyword evidence="6" id="KW-0902">Two-component regulatory system</keyword>
<dbReference type="Gene3D" id="3.40.50.2300">
    <property type="match status" value="1"/>
</dbReference>
<dbReference type="SUPFAM" id="SSF55874">
    <property type="entry name" value="ATPase domain of HSP90 chaperone/DNA topoisomerase II/histidine kinase"/>
    <property type="match status" value="1"/>
</dbReference>
<keyword evidence="3 7" id="KW-0597">Phosphoprotein</keyword>
<dbReference type="SMART" id="SM00387">
    <property type="entry name" value="HATPase_c"/>
    <property type="match status" value="1"/>
</dbReference>
<evidence type="ECO:0000259" key="11">
    <source>
        <dbReference type="PROSITE" id="PS50110"/>
    </source>
</evidence>